<feature type="transmembrane region" description="Helical" evidence="1">
    <location>
        <begin position="54"/>
        <end position="79"/>
    </location>
</feature>
<dbReference type="PANTHER" id="PTHR42709">
    <property type="entry name" value="ALKALINE PHOSPHATASE LIKE PROTEIN"/>
    <property type="match status" value="1"/>
</dbReference>
<dbReference type="EMBL" id="LKHS01000007">
    <property type="protein sequence ID" value="KQH86164.1"/>
    <property type="molecule type" value="Genomic_DNA"/>
</dbReference>
<dbReference type="FunCoup" id="A0A0Q2Y0J8">
    <property type="interactions" value="43"/>
</dbReference>
<feature type="domain" description="VTT" evidence="2">
    <location>
        <begin position="45"/>
        <end position="149"/>
    </location>
</feature>
<dbReference type="InterPro" id="IPR032816">
    <property type="entry name" value="VTT_dom"/>
</dbReference>
<dbReference type="InterPro" id="IPR051311">
    <property type="entry name" value="DedA_domain"/>
</dbReference>
<evidence type="ECO:0000259" key="2">
    <source>
        <dbReference type="Pfam" id="PF09335"/>
    </source>
</evidence>
<dbReference type="Pfam" id="PF09335">
    <property type="entry name" value="VTT_dom"/>
    <property type="match status" value="1"/>
</dbReference>
<sequence>MLEWFNSGFTELALLFSNSALWVLFLGGFLSATLLPGGSEAALVATLSLQQYSVLMVIVVATVGNTLGGVTNYWLGLWLPNRTEHEKQGHKALAWLNKHGYWALLLSWLPIIGDPLCLAAGWLRMNWFPVFTLILIGKALRYSLLAALFYGFF</sequence>
<dbReference type="GO" id="GO:0005886">
    <property type="term" value="C:plasma membrane"/>
    <property type="evidence" value="ECO:0007669"/>
    <property type="project" value="UniProtKB-ARBA"/>
</dbReference>
<keyword evidence="1" id="KW-1133">Transmembrane helix</keyword>
<dbReference type="PANTHER" id="PTHR42709:SF4">
    <property type="entry name" value="INNER MEMBRANE PROTEIN YQAA"/>
    <property type="match status" value="1"/>
</dbReference>
<dbReference type="Proteomes" id="UP000051221">
    <property type="component" value="Unassembled WGS sequence"/>
</dbReference>
<feature type="transmembrane region" description="Helical" evidence="1">
    <location>
        <begin position="100"/>
        <end position="122"/>
    </location>
</feature>
<keyword evidence="1" id="KW-0472">Membrane</keyword>
<organism evidence="3 4">
    <name type="scientific">Vibrio furnissii</name>
    <dbReference type="NCBI Taxonomy" id="29494"/>
    <lineage>
        <taxon>Bacteria</taxon>
        <taxon>Pseudomonadati</taxon>
        <taxon>Pseudomonadota</taxon>
        <taxon>Gammaproteobacteria</taxon>
        <taxon>Vibrionales</taxon>
        <taxon>Vibrionaceae</taxon>
        <taxon>Vibrio</taxon>
    </lineage>
</organism>
<dbReference type="OMA" id="WSLLFAW"/>
<feature type="transmembrane region" description="Helical" evidence="1">
    <location>
        <begin position="12"/>
        <end position="34"/>
    </location>
</feature>
<reference evidence="3 4" key="1">
    <citation type="submission" date="2015-08" db="EMBL/GenBank/DDBJ databases">
        <title>Antibacterial properties of a collection of Vibrionaceae strains.</title>
        <authorList>
            <person name="Giubergia S."/>
        </authorList>
    </citation>
    <scope>NUCLEOTIDE SEQUENCE [LARGE SCALE GENOMIC DNA]</scope>
    <source>
        <strain evidence="3 4">S0821</strain>
    </source>
</reference>
<evidence type="ECO:0000256" key="1">
    <source>
        <dbReference type="SAM" id="Phobius"/>
    </source>
</evidence>
<keyword evidence="4" id="KW-1185">Reference proteome</keyword>
<gene>
    <name evidence="3" type="ORF">AMR76_09010</name>
</gene>
<evidence type="ECO:0000313" key="3">
    <source>
        <dbReference type="EMBL" id="KQH86164.1"/>
    </source>
</evidence>
<name>A0A0Q2Y0J8_VIBFU</name>
<keyword evidence="1" id="KW-0812">Transmembrane</keyword>
<dbReference type="AlphaFoldDB" id="A0A0Q2Y0J8"/>
<comment type="caution">
    <text evidence="3">The sequence shown here is derived from an EMBL/GenBank/DDBJ whole genome shotgun (WGS) entry which is preliminary data.</text>
</comment>
<dbReference type="InParanoid" id="A0A0Q2Y0J8"/>
<dbReference type="RefSeq" id="WP_014205768.1">
    <property type="nucleotide sequence ID" value="NZ_CAWQRI010000122.1"/>
</dbReference>
<protein>
    <recommendedName>
        <fullName evidence="2">VTT domain-containing protein</fullName>
    </recommendedName>
</protein>
<accession>A0A0Q2Y0J8</accession>
<feature type="transmembrane region" description="Helical" evidence="1">
    <location>
        <begin position="128"/>
        <end position="152"/>
    </location>
</feature>
<proteinExistence type="predicted"/>
<evidence type="ECO:0000313" key="4">
    <source>
        <dbReference type="Proteomes" id="UP000051221"/>
    </source>
</evidence>